<keyword evidence="3" id="KW-1185">Reference proteome</keyword>
<name>A0A812SQA7_9DINO</name>
<evidence type="ECO:0000313" key="2">
    <source>
        <dbReference type="EMBL" id="CAE7497350.1"/>
    </source>
</evidence>
<reference evidence="2" key="1">
    <citation type="submission" date="2021-02" db="EMBL/GenBank/DDBJ databases">
        <authorList>
            <person name="Dougan E. K."/>
            <person name="Rhodes N."/>
            <person name="Thang M."/>
            <person name="Chan C."/>
        </authorList>
    </citation>
    <scope>NUCLEOTIDE SEQUENCE</scope>
</reference>
<organism evidence="2 3">
    <name type="scientific">Symbiodinium necroappetens</name>
    <dbReference type="NCBI Taxonomy" id="1628268"/>
    <lineage>
        <taxon>Eukaryota</taxon>
        <taxon>Sar</taxon>
        <taxon>Alveolata</taxon>
        <taxon>Dinophyceae</taxon>
        <taxon>Suessiales</taxon>
        <taxon>Symbiodiniaceae</taxon>
        <taxon>Symbiodinium</taxon>
    </lineage>
</organism>
<dbReference type="AlphaFoldDB" id="A0A812SQA7"/>
<protein>
    <submittedName>
        <fullName evidence="2">Uncharacterized protein</fullName>
    </submittedName>
</protein>
<evidence type="ECO:0000313" key="3">
    <source>
        <dbReference type="Proteomes" id="UP000601435"/>
    </source>
</evidence>
<dbReference type="Proteomes" id="UP000601435">
    <property type="component" value="Unassembled WGS sequence"/>
</dbReference>
<dbReference type="EMBL" id="CAJNJA010022639">
    <property type="protein sequence ID" value="CAE7497350.1"/>
    <property type="molecule type" value="Genomic_DNA"/>
</dbReference>
<feature type="compositionally biased region" description="Basic and acidic residues" evidence="1">
    <location>
        <begin position="112"/>
        <end position="160"/>
    </location>
</feature>
<feature type="region of interest" description="Disordered" evidence="1">
    <location>
        <begin position="77"/>
        <end position="98"/>
    </location>
</feature>
<evidence type="ECO:0000256" key="1">
    <source>
        <dbReference type="SAM" id="MobiDB-lite"/>
    </source>
</evidence>
<feature type="compositionally biased region" description="Basic and acidic residues" evidence="1">
    <location>
        <begin position="84"/>
        <end position="98"/>
    </location>
</feature>
<sequence length="173" mass="17994">MATDSAQIEDWADEVFAAAGKSTTWSVSEVRCPEEGCPPVETVLTDLGVKAPKPGNGVYKVFKPIADVQKEDIQQALMPSQSHGHGDDSHGAHAGHGGDSHCCDGHDGHDAHKGHDGHDAHKGGHDGHDAHKGHEGHGGHEGHSCHEDHGHGHGHEDSGHAAHGAAHGHGSHE</sequence>
<accession>A0A812SQA7</accession>
<gene>
    <name evidence="2" type="ORF">SNEC2469_LOCUS14148</name>
</gene>
<comment type="caution">
    <text evidence="2">The sequence shown here is derived from an EMBL/GenBank/DDBJ whole genome shotgun (WGS) entry which is preliminary data.</text>
</comment>
<feature type="region of interest" description="Disordered" evidence="1">
    <location>
        <begin position="112"/>
        <end position="173"/>
    </location>
</feature>
<proteinExistence type="predicted"/>